<evidence type="ECO:0000313" key="8">
    <source>
        <dbReference type="EMBL" id="MCU9595193.1"/>
    </source>
</evidence>
<evidence type="ECO:0000313" key="9">
    <source>
        <dbReference type="Proteomes" id="UP001208656"/>
    </source>
</evidence>
<dbReference type="CDD" id="cd17895">
    <property type="entry name" value="AGPR_1_N"/>
    <property type="match status" value="1"/>
</dbReference>
<organism evidence="8 9">
    <name type="scientific">Pallidibacillus thermolactis</name>
    <dbReference type="NCBI Taxonomy" id="251051"/>
    <lineage>
        <taxon>Bacteria</taxon>
        <taxon>Bacillati</taxon>
        <taxon>Bacillota</taxon>
        <taxon>Bacilli</taxon>
        <taxon>Bacillales</taxon>
        <taxon>Bacillaceae</taxon>
        <taxon>Pallidibacillus</taxon>
    </lineage>
</organism>
<keyword evidence="4 5" id="KW-0560">Oxidoreductase</keyword>
<feature type="active site" evidence="5 6">
    <location>
        <position position="149"/>
    </location>
</feature>
<dbReference type="NCBIfam" id="TIGR01850">
    <property type="entry name" value="argC"/>
    <property type="match status" value="1"/>
</dbReference>
<dbReference type="InterPro" id="IPR058924">
    <property type="entry name" value="AGPR_dimerisation_dom"/>
</dbReference>
<comment type="caution">
    <text evidence="8">The sequence shown here is derived from an EMBL/GenBank/DDBJ whole genome shotgun (WGS) entry which is preliminary data.</text>
</comment>
<dbReference type="EMBL" id="JAOUSE010000042">
    <property type="protein sequence ID" value="MCU9595193.1"/>
    <property type="molecule type" value="Genomic_DNA"/>
</dbReference>
<evidence type="ECO:0000259" key="7">
    <source>
        <dbReference type="SMART" id="SM00859"/>
    </source>
</evidence>
<dbReference type="Gene3D" id="3.30.360.10">
    <property type="entry name" value="Dihydrodipicolinate Reductase, domain 2"/>
    <property type="match status" value="1"/>
</dbReference>
<dbReference type="InterPro" id="IPR023013">
    <property type="entry name" value="AGPR_AS"/>
</dbReference>
<comment type="catalytic activity">
    <reaction evidence="5">
        <text>N-acetyl-L-glutamate 5-semialdehyde + phosphate + NADP(+) = N-acetyl-L-glutamyl 5-phosphate + NADPH + H(+)</text>
        <dbReference type="Rhea" id="RHEA:21588"/>
        <dbReference type="ChEBI" id="CHEBI:15378"/>
        <dbReference type="ChEBI" id="CHEBI:29123"/>
        <dbReference type="ChEBI" id="CHEBI:43474"/>
        <dbReference type="ChEBI" id="CHEBI:57783"/>
        <dbReference type="ChEBI" id="CHEBI:57936"/>
        <dbReference type="ChEBI" id="CHEBI:58349"/>
        <dbReference type="EC" id="1.2.1.38"/>
    </reaction>
</comment>
<dbReference type="EC" id="1.2.1.38" evidence="5"/>
<evidence type="ECO:0000256" key="6">
    <source>
        <dbReference type="PROSITE-ProRule" id="PRU10010"/>
    </source>
</evidence>
<dbReference type="SUPFAM" id="SSF55347">
    <property type="entry name" value="Glyceraldehyde-3-phosphate dehydrogenase-like, C-terminal domain"/>
    <property type="match status" value="1"/>
</dbReference>
<keyword evidence="1 5" id="KW-0055">Arginine biosynthesis</keyword>
<dbReference type="Gene3D" id="3.40.50.720">
    <property type="entry name" value="NAD(P)-binding Rossmann-like Domain"/>
    <property type="match status" value="1"/>
</dbReference>
<accession>A0ABT2WHN0</accession>
<keyword evidence="9" id="KW-1185">Reference proteome</keyword>
<dbReference type="PROSITE" id="PS01224">
    <property type="entry name" value="ARGC"/>
    <property type="match status" value="1"/>
</dbReference>
<feature type="domain" description="Semialdehyde dehydrogenase NAD-binding" evidence="7">
    <location>
        <begin position="2"/>
        <end position="141"/>
    </location>
</feature>
<dbReference type="InterPro" id="IPR000534">
    <property type="entry name" value="Semialdehyde_DH_NAD-bd"/>
</dbReference>
<evidence type="ECO:0000256" key="2">
    <source>
        <dbReference type="ARBA" id="ARBA00022605"/>
    </source>
</evidence>
<dbReference type="PANTHER" id="PTHR32338">
    <property type="entry name" value="N-ACETYL-GAMMA-GLUTAMYL-PHOSPHATE REDUCTASE, CHLOROPLASTIC-RELATED-RELATED"/>
    <property type="match status" value="1"/>
</dbReference>
<gene>
    <name evidence="5 8" type="primary">argC</name>
    <name evidence="8" type="ORF">OEV82_12160</name>
</gene>
<dbReference type="Proteomes" id="UP001208656">
    <property type="component" value="Unassembled WGS sequence"/>
</dbReference>
<dbReference type="InterPro" id="IPR036291">
    <property type="entry name" value="NAD(P)-bd_dom_sf"/>
</dbReference>
<dbReference type="SUPFAM" id="SSF51735">
    <property type="entry name" value="NAD(P)-binding Rossmann-fold domains"/>
    <property type="match status" value="1"/>
</dbReference>
<dbReference type="Pfam" id="PF01118">
    <property type="entry name" value="Semialdhyde_dh"/>
    <property type="match status" value="1"/>
</dbReference>
<comment type="similarity">
    <text evidence="5">Belongs to the NAGSA dehydrogenase family. Type 1 subfamily.</text>
</comment>
<dbReference type="GO" id="GO:0003942">
    <property type="term" value="F:N-acetyl-gamma-glutamyl-phosphate reductase activity"/>
    <property type="evidence" value="ECO:0007669"/>
    <property type="project" value="UniProtKB-EC"/>
</dbReference>
<dbReference type="Pfam" id="PF22698">
    <property type="entry name" value="Semialdhyde_dhC_1"/>
    <property type="match status" value="1"/>
</dbReference>
<name>A0ABT2WHN0_9BACI</name>
<evidence type="ECO:0000256" key="5">
    <source>
        <dbReference type="HAMAP-Rule" id="MF_00150"/>
    </source>
</evidence>
<dbReference type="InterPro" id="IPR000706">
    <property type="entry name" value="AGPR_type-1"/>
</dbReference>
<keyword evidence="2 5" id="KW-0028">Amino-acid biosynthesis</keyword>
<dbReference type="InterPro" id="IPR050085">
    <property type="entry name" value="AGPR"/>
</dbReference>
<evidence type="ECO:0000256" key="3">
    <source>
        <dbReference type="ARBA" id="ARBA00022857"/>
    </source>
</evidence>
<dbReference type="CDD" id="cd23934">
    <property type="entry name" value="AGPR_1_C"/>
    <property type="match status" value="1"/>
</dbReference>
<evidence type="ECO:0000256" key="1">
    <source>
        <dbReference type="ARBA" id="ARBA00022571"/>
    </source>
</evidence>
<dbReference type="RefSeq" id="WP_263062036.1">
    <property type="nucleotide sequence ID" value="NZ_JAOUSE010000042.1"/>
</dbReference>
<keyword evidence="3 5" id="KW-0521">NADP</keyword>
<dbReference type="HAMAP" id="MF_00150">
    <property type="entry name" value="ArgC_type1"/>
    <property type="match status" value="1"/>
</dbReference>
<dbReference type="PANTHER" id="PTHR32338:SF10">
    <property type="entry name" value="N-ACETYL-GAMMA-GLUTAMYL-PHOSPHATE REDUCTASE, CHLOROPLASTIC-RELATED"/>
    <property type="match status" value="1"/>
</dbReference>
<proteinExistence type="inferred from homology"/>
<comment type="function">
    <text evidence="5">Catalyzes the NADPH-dependent reduction of N-acetyl-5-glutamyl phosphate to yield N-acetyl-L-glutamate 5-semialdehyde.</text>
</comment>
<comment type="pathway">
    <text evidence="5">Amino-acid biosynthesis; L-arginine biosynthesis; N(2)-acetyl-L-ornithine from L-glutamate: step 3/4.</text>
</comment>
<sequence>MKVGIVGANGYSGIELIRLLQHHPYTDLTKMISHSTSGKNILELYPHLENFVDMSLEHIDIEEIAREVDLVFFATPAGVTKDLIPDFLEKGVTCIDVSGDFRLKKPEDYKQWYKKSPANDQYLQESVYGLPELNRHKIKEAKLIANPGCFPTATLLGLIPVLQHKVIDLYSIHIDAKTGVSGAGRNVNVANLFTEVNENIKAYKVGHHQHIPEIEQVIREISGEEAPISFVTHLIPINRGIMSTIYCDLIHNLSIEEIYQLYKEMYKNEPFIRIRQVGQYPTTKEIFGSNFCDIGLYVDERTNRLIIISVIDNLVKGASGQAIQNLNILAGWEETTGLMNVPLYP</sequence>
<dbReference type="SMART" id="SM00859">
    <property type="entry name" value="Semialdhyde_dh"/>
    <property type="match status" value="1"/>
</dbReference>
<protein>
    <recommendedName>
        <fullName evidence="5">N-acetyl-gamma-glutamyl-phosphate reductase</fullName>
        <shortName evidence="5">AGPR</shortName>
        <ecNumber evidence="5">1.2.1.38</ecNumber>
    </recommendedName>
    <alternativeName>
        <fullName evidence="5">N-acetyl-glutamate semialdehyde dehydrogenase</fullName>
        <shortName evidence="5">NAGSA dehydrogenase</shortName>
    </alternativeName>
</protein>
<evidence type="ECO:0000256" key="4">
    <source>
        <dbReference type="ARBA" id="ARBA00023002"/>
    </source>
</evidence>
<reference evidence="8 9" key="1">
    <citation type="submission" date="2022-10" db="EMBL/GenBank/DDBJ databases">
        <title>Description of Fervidibacillus gen. nov. in the family Fervidibacillaceae fam. nov. with two species, Fervidibacillus albus sp. nov., and Fervidibacillus halotolerans sp. nov., isolated from tidal flat sediments.</title>
        <authorList>
            <person name="Kwon K.K."/>
            <person name="Yang S.-H."/>
        </authorList>
    </citation>
    <scope>NUCLEOTIDE SEQUENCE [LARGE SCALE GENOMIC DNA]</scope>
    <source>
        <strain evidence="8 9">DSM 23332</strain>
    </source>
</reference>
<comment type="subcellular location">
    <subcellularLocation>
        <location evidence="5">Cytoplasm</location>
    </subcellularLocation>
</comment>
<keyword evidence="5" id="KW-0963">Cytoplasm</keyword>